<proteinExistence type="predicted"/>
<protein>
    <submittedName>
        <fullName evidence="5">Acyl carrier protein</fullName>
    </submittedName>
</protein>
<sequence length="133" mass="14731">MSTRLRSALGIEPRRPRPAAAVVVRQPYGTGPAAQESYTREEGGQEERERPAADRTDQFVARAARVLGMVPDRIDVRRSLRDYGIDSLTATQLSRDLYATLDWEIPVRRLLGDLSIRAITAGQAVSSGMEHVL</sequence>
<evidence type="ECO:0000256" key="2">
    <source>
        <dbReference type="ARBA" id="ARBA00022553"/>
    </source>
</evidence>
<comment type="caution">
    <text evidence="5">The sequence shown here is derived from an EMBL/GenBank/DDBJ whole genome shotgun (WGS) entry which is preliminary data.</text>
</comment>
<dbReference type="SMART" id="SM00823">
    <property type="entry name" value="PKS_PP"/>
    <property type="match status" value="1"/>
</dbReference>
<name>A0ABT7H3W4_9ACTN</name>
<dbReference type="Proteomes" id="UP001223390">
    <property type="component" value="Unassembled WGS sequence"/>
</dbReference>
<evidence type="ECO:0000313" key="5">
    <source>
        <dbReference type="EMBL" id="MDK9500587.1"/>
    </source>
</evidence>
<dbReference type="Pfam" id="PF00550">
    <property type="entry name" value="PP-binding"/>
    <property type="match status" value="1"/>
</dbReference>
<feature type="region of interest" description="Disordered" evidence="3">
    <location>
        <begin position="24"/>
        <end position="55"/>
    </location>
</feature>
<keyword evidence="6" id="KW-1185">Reference proteome</keyword>
<dbReference type="RefSeq" id="WP_285346188.1">
    <property type="nucleotide sequence ID" value="NZ_JASITI010000066.1"/>
</dbReference>
<organism evidence="5 6">
    <name type="scientific">Streptomyces katrae</name>
    <dbReference type="NCBI Taxonomy" id="68223"/>
    <lineage>
        <taxon>Bacteria</taxon>
        <taxon>Bacillati</taxon>
        <taxon>Actinomycetota</taxon>
        <taxon>Actinomycetes</taxon>
        <taxon>Kitasatosporales</taxon>
        <taxon>Streptomycetaceae</taxon>
        <taxon>Streptomyces</taxon>
    </lineage>
</organism>
<dbReference type="InterPro" id="IPR006162">
    <property type="entry name" value="Ppantetheine_attach_site"/>
</dbReference>
<feature type="domain" description="Carrier" evidence="4">
    <location>
        <begin position="50"/>
        <end position="132"/>
    </location>
</feature>
<dbReference type="InterPro" id="IPR036736">
    <property type="entry name" value="ACP-like_sf"/>
</dbReference>
<dbReference type="PROSITE" id="PS00012">
    <property type="entry name" value="PHOSPHOPANTETHEINE"/>
    <property type="match status" value="1"/>
</dbReference>
<evidence type="ECO:0000256" key="1">
    <source>
        <dbReference type="ARBA" id="ARBA00022450"/>
    </source>
</evidence>
<dbReference type="InterPro" id="IPR020806">
    <property type="entry name" value="PKS_PP-bd"/>
</dbReference>
<feature type="compositionally biased region" description="Basic and acidic residues" evidence="3">
    <location>
        <begin position="38"/>
        <end position="55"/>
    </location>
</feature>
<keyword evidence="1" id="KW-0596">Phosphopantetheine</keyword>
<evidence type="ECO:0000313" key="6">
    <source>
        <dbReference type="Proteomes" id="UP001223390"/>
    </source>
</evidence>
<dbReference type="Gene3D" id="1.10.1200.10">
    <property type="entry name" value="ACP-like"/>
    <property type="match status" value="1"/>
</dbReference>
<accession>A0ABT7H3W4</accession>
<dbReference type="SUPFAM" id="SSF47336">
    <property type="entry name" value="ACP-like"/>
    <property type="match status" value="1"/>
</dbReference>
<evidence type="ECO:0000256" key="3">
    <source>
        <dbReference type="SAM" id="MobiDB-lite"/>
    </source>
</evidence>
<dbReference type="InterPro" id="IPR009081">
    <property type="entry name" value="PP-bd_ACP"/>
</dbReference>
<evidence type="ECO:0000259" key="4">
    <source>
        <dbReference type="PROSITE" id="PS50075"/>
    </source>
</evidence>
<reference evidence="5 6" key="1">
    <citation type="submission" date="2023-05" db="EMBL/GenBank/DDBJ databases">
        <title>Sequencing and Assembly of Streptomyces sp. NP73.</title>
        <authorList>
            <person name="Konwar A.N."/>
            <person name="Saikia K."/>
            <person name="Thakur D."/>
        </authorList>
    </citation>
    <scope>NUCLEOTIDE SEQUENCE [LARGE SCALE GENOMIC DNA]</scope>
    <source>
        <strain evidence="5 6">NP73</strain>
    </source>
</reference>
<gene>
    <name evidence="5" type="ORF">QEZ40_006415</name>
</gene>
<keyword evidence="2" id="KW-0597">Phosphoprotein</keyword>
<dbReference type="EMBL" id="JASITI010000066">
    <property type="protein sequence ID" value="MDK9500587.1"/>
    <property type="molecule type" value="Genomic_DNA"/>
</dbReference>
<dbReference type="PROSITE" id="PS50075">
    <property type="entry name" value="CARRIER"/>
    <property type="match status" value="1"/>
</dbReference>